<keyword evidence="1" id="KW-0227">DNA damage</keyword>
<dbReference type="Gene3D" id="3.40.50.300">
    <property type="entry name" value="P-loop containing nucleotide triphosphate hydrolases"/>
    <property type="match status" value="1"/>
</dbReference>
<dbReference type="EC" id="3.6.4.12" evidence="1"/>
<keyword evidence="1" id="KW-0547">Nucleotide-binding</keyword>
<dbReference type="InterPro" id="IPR010339">
    <property type="entry name" value="TIP49_P-loop"/>
</dbReference>
<dbReference type="GO" id="GO:0005524">
    <property type="term" value="F:ATP binding"/>
    <property type="evidence" value="ECO:0007669"/>
    <property type="project" value="UniProtKB-KW"/>
</dbReference>
<comment type="caution">
    <text evidence="3">The sequence shown here is derived from an EMBL/GenBank/DDBJ whole genome shotgun (WGS) entry which is preliminary data.</text>
</comment>
<keyword evidence="1" id="KW-0539">Nucleus</keyword>
<comment type="similarity">
    <text evidence="1">Belongs to the RuvB family.</text>
</comment>
<dbReference type="EMBL" id="QKWP01000565">
    <property type="protein sequence ID" value="RIB18060.1"/>
    <property type="molecule type" value="Genomic_DNA"/>
</dbReference>
<keyword evidence="1" id="KW-0378">Hydrolase</keyword>
<keyword evidence="1" id="KW-0805">Transcription regulation</keyword>
<gene>
    <name evidence="3" type="ORF">C2G38_1378901</name>
</gene>
<dbReference type="STRING" id="44941.A0A397V6F8"/>
<reference evidence="3 4" key="1">
    <citation type="submission" date="2018-06" db="EMBL/GenBank/DDBJ databases">
        <title>Comparative genomics reveals the genomic features of Rhizophagus irregularis, R. cerebriforme, R. diaphanum and Gigaspora rosea, and their symbiotic lifestyle signature.</title>
        <authorList>
            <person name="Morin E."/>
            <person name="San Clemente H."/>
            <person name="Chen E.C.H."/>
            <person name="De La Providencia I."/>
            <person name="Hainaut M."/>
            <person name="Kuo A."/>
            <person name="Kohler A."/>
            <person name="Murat C."/>
            <person name="Tang N."/>
            <person name="Roy S."/>
            <person name="Loubradou J."/>
            <person name="Henrissat B."/>
            <person name="Grigoriev I.V."/>
            <person name="Corradi N."/>
            <person name="Roux C."/>
            <person name="Martin F.M."/>
        </authorList>
    </citation>
    <scope>NUCLEOTIDE SEQUENCE [LARGE SCALE GENOMIC DNA]</scope>
    <source>
        <strain evidence="3 4">DAOM 194757</strain>
    </source>
</reference>
<feature type="domain" description="TIP49 P-loop" evidence="2">
    <location>
        <begin position="2"/>
        <end position="49"/>
    </location>
</feature>
<keyword evidence="1" id="KW-0156">Chromatin regulator</keyword>
<keyword evidence="1" id="KW-0234">DNA repair</keyword>
<dbReference type="GO" id="GO:0006325">
    <property type="term" value="P:chromatin organization"/>
    <property type="evidence" value="ECO:0007669"/>
    <property type="project" value="UniProtKB-KW"/>
</dbReference>
<keyword evidence="1" id="KW-0347">Helicase</keyword>
<dbReference type="Pfam" id="PF06068">
    <property type="entry name" value="TIP49"/>
    <property type="match status" value="1"/>
</dbReference>
<evidence type="ECO:0000259" key="2">
    <source>
        <dbReference type="Pfam" id="PF06068"/>
    </source>
</evidence>
<comment type="function">
    <text evidence="1">DNA helicase participates in several chromatin remodeling complexes, including the SWR1 and the INO80 complexes.</text>
</comment>
<dbReference type="Proteomes" id="UP000266673">
    <property type="component" value="Unassembled WGS sequence"/>
</dbReference>
<keyword evidence="1" id="KW-0067">ATP-binding</keyword>
<organism evidence="3 4">
    <name type="scientific">Gigaspora rosea</name>
    <dbReference type="NCBI Taxonomy" id="44941"/>
    <lineage>
        <taxon>Eukaryota</taxon>
        <taxon>Fungi</taxon>
        <taxon>Fungi incertae sedis</taxon>
        <taxon>Mucoromycota</taxon>
        <taxon>Glomeromycotina</taxon>
        <taxon>Glomeromycetes</taxon>
        <taxon>Diversisporales</taxon>
        <taxon>Gigasporaceae</taxon>
        <taxon>Gigaspora</taxon>
    </lineage>
</organism>
<sequence length="94" mass="10828">MLAASEIFFLEMSKTEALTQAFRRSIGVRIKEEAEIIEGEVVEIQIDCSITGARIKFRYFYYTCIMSMISSLIHLAIESNLPLKKYPLMIVFII</sequence>
<keyword evidence="4" id="KW-1185">Reference proteome</keyword>
<dbReference type="GO" id="GO:0005634">
    <property type="term" value="C:nucleus"/>
    <property type="evidence" value="ECO:0007669"/>
    <property type="project" value="UniProtKB-SubCell"/>
</dbReference>
<name>A0A397V6F8_9GLOM</name>
<dbReference type="AlphaFoldDB" id="A0A397V6F8"/>
<dbReference type="GO" id="GO:0003678">
    <property type="term" value="F:DNA helicase activity"/>
    <property type="evidence" value="ECO:0007669"/>
    <property type="project" value="UniProtKB-EC"/>
</dbReference>
<dbReference type="GO" id="GO:0016887">
    <property type="term" value="F:ATP hydrolysis activity"/>
    <property type="evidence" value="ECO:0007669"/>
    <property type="project" value="RHEA"/>
</dbReference>
<comment type="catalytic activity">
    <reaction evidence="1">
        <text>ATP + H2O = ADP + phosphate + H(+)</text>
        <dbReference type="Rhea" id="RHEA:13065"/>
        <dbReference type="ChEBI" id="CHEBI:15377"/>
        <dbReference type="ChEBI" id="CHEBI:15378"/>
        <dbReference type="ChEBI" id="CHEBI:30616"/>
        <dbReference type="ChEBI" id="CHEBI:43474"/>
        <dbReference type="ChEBI" id="CHEBI:456216"/>
        <dbReference type="EC" id="3.6.4.12"/>
    </reaction>
</comment>
<dbReference type="OrthoDB" id="10060499at2759"/>
<protein>
    <recommendedName>
        <fullName evidence="1">RuvB-like helicase</fullName>
        <ecNumber evidence="1">3.6.4.12</ecNumber>
    </recommendedName>
</protein>
<dbReference type="GO" id="GO:0006281">
    <property type="term" value="P:DNA repair"/>
    <property type="evidence" value="ECO:0007669"/>
    <property type="project" value="UniProtKB-KW"/>
</dbReference>
<dbReference type="InterPro" id="IPR027238">
    <property type="entry name" value="RuvB-like"/>
</dbReference>
<keyword evidence="1" id="KW-0804">Transcription</keyword>
<accession>A0A397V6F8</accession>
<proteinExistence type="inferred from homology"/>
<evidence type="ECO:0000313" key="4">
    <source>
        <dbReference type="Proteomes" id="UP000266673"/>
    </source>
</evidence>
<dbReference type="PANTHER" id="PTHR11093">
    <property type="entry name" value="RUVB-RELATED REPTIN AND PONTIN"/>
    <property type="match status" value="1"/>
</dbReference>
<dbReference type="InterPro" id="IPR027417">
    <property type="entry name" value="P-loop_NTPase"/>
</dbReference>
<evidence type="ECO:0000256" key="1">
    <source>
        <dbReference type="RuleBase" id="RU363048"/>
    </source>
</evidence>
<comment type="subcellular location">
    <subcellularLocation>
        <location evidence="1">Nucleus</location>
    </subcellularLocation>
</comment>
<evidence type="ECO:0000313" key="3">
    <source>
        <dbReference type="EMBL" id="RIB18060.1"/>
    </source>
</evidence>